<sequence length="831" mass="90284">MDMDVVGQNVLVTLIDPPGRMVQGVIVEVVTNPETAQALVLRNALFRDTGHRFPTIPLPAANIKDISTLNLPPLPPPIVEAAAAPAQSQNQKPPPVQLPVDPAIVSVGKSRPTSQIYRGQDLVQATQSTSHRLSTTSSLASGHIPQGTVTTAWGKGPKVTNAARLNGPFSGTDINGLKGGGDATDEEATDKIPTGPKSQRKQRAAPVANQPAPRPPFTILRRESKLKEAIVPPVNDELVRRESIQTSVTVTAAKIAATQSPKRSRKNQRESRQGAQTGYSGKGWRQSPMLKEAGGDEAENSHAPSTKSRRRKAQKGRVTREDRTGWATEDATDIQEMGDFDFEGNLGKFDKKGVFEQLRREDVVPEEQRLVGHNKIGKKPIVASRPGTFGGTKLHPTENVLDVKPVSRRGSARQRSLSSDTSSQEDVEDIRAGSRLSSRLQQKRFPKKTSSTNLSKMGLTSIEAAASTRFDNSDLLPLHVRHTNTASSTSNGALPRMTPSESEGLAYEEAESTVSVNFYVGKSRTICPVITPGGMSALEDLAISEHKLKLQTINENAGRSLAEIVLAEFTEGKHQMSTSPTAIFLVGNHRAGARALVAARHMRNRGFKTVCCVLGLDRPGSQLDVEVDKQLRTIRRTPEAVVANWREVHKYLLVNEEQGYFADVWIDALLAPGHSYDTLVPEDQNAVRDMVAWTNKRPAGHGPRVIFSIDTPCGINASNGEILSTETSSRVHMHSSYIVSMGAPRTGLLVALRNAWSVFTAEGARNYSSAWTEALLTVAVYVVDIGINEVWRAFGQQLGLATGSGVDFGMKWYRTLRLDTPPGSDQELETE</sequence>
<evidence type="ECO:0000313" key="9">
    <source>
        <dbReference type="Proteomes" id="UP000799302"/>
    </source>
</evidence>
<feature type="region of interest" description="Disordered" evidence="5">
    <location>
        <begin position="255"/>
        <end position="330"/>
    </location>
</feature>
<evidence type="ECO:0000313" key="8">
    <source>
        <dbReference type="EMBL" id="KAF2670399.1"/>
    </source>
</evidence>
<dbReference type="AlphaFoldDB" id="A0A6A6UDL6"/>
<evidence type="ECO:0000259" key="6">
    <source>
        <dbReference type="PROSITE" id="PS51385"/>
    </source>
</evidence>
<evidence type="ECO:0000259" key="7">
    <source>
        <dbReference type="PROSITE" id="PS51512"/>
    </source>
</evidence>
<comment type="similarity">
    <text evidence="2">Belongs to the EDC3 family.</text>
</comment>
<dbReference type="Pfam" id="PF09532">
    <property type="entry name" value="FDF"/>
    <property type="match status" value="1"/>
</dbReference>
<evidence type="ECO:0000256" key="1">
    <source>
        <dbReference type="ARBA" id="ARBA00004201"/>
    </source>
</evidence>
<feature type="domain" description="DFDF" evidence="7">
    <location>
        <begin position="328"/>
        <end position="364"/>
    </location>
</feature>
<keyword evidence="4" id="KW-0963">Cytoplasm</keyword>
<dbReference type="SUPFAM" id="SSF64153">
    <property type="entry name" value="YjeF N-terminal domain-like"/>
    <property type="match status" value="1"/>
</dbReference>
<dbReference type="GO" id="GO:0031087">
    <property type="term" value="P:deadenylation-independent decapping of nuclear-transcribed mRNA"/>
    <property type="evidence" value="ECO:0007669"/>
    <property type="project" value="TreeGrafter"/>
</dbReference>
<name>A0A6A6UDL6_9PEZI</name>
<dbReference type="PROSITE" id="PS51385">
    <property type="entry name" value="YJEF_N"/>
    <property type="match status" value="1"/>
</dbReference>
<dbReference type="InterPro" id="IPR004443">
    <property type="entry name" value="YjeF_N_dom"/>
</dbReference>
<dbReference type="PANTHER" id="PTHR13612:SF0">
    <property type="entry name" value="ENHANCER OF MRNA-DECAPPING PROTEIN 3"/>
    <property type="match status" value="1"/>
</dbReference>
<feature type="region of interest" description="Disordered" evidence="5">
    <location>
        <begin position="382"/>
        <end position="452"/>
    </location>
</feature>
<dbReference type="Gene3D" id="3.40.50.10260">
    <property type="entry name" value="YjeF N-terminal domain"/>
    <property type="match status" value="1"/>
</dbReference>
<gene>
    <name evidence="8" type="ORF">BT63DRAFT_413131</name>
</gene>
<keyword evidence="9" id="KW-1185">Reference proteome</keyword>
<reference evidence="8" key="1">
    <citation type="journal article" date="2020" name="Stud. Mycol.">
        <title>101 Dothideomycetes genomes: a test case for predicting lifestyles and emergence of pathogens.</title>
        <authorList>
            <person name="Haridas S."/>
            <person name="Albert R."/>
            <person name="Binder M."/>
            <person name="Bloem J."/>
            <person name="Labutti K."/>
            <person name="Salamov A."/>
            <person name="Andreopoulos B."/>
            <person name="Baker S."/>
            <person name="Barry K."/>
            <person name="Bills G."/>
            <person name="Bluhm B."/>
            <person name="Cannon C."/>
            <person name="Castanera R."/>
            <person name="Culley D."/>
            <person name="Daum C."/>
            <person name="Ezra D."/>
            <person name="Gonzalez J."/>
            <person name="Henrissat B."/>
            <person name="Kuo A."/>
            <person name="Liang C."/>
            <person name="Lipzen A."/>
            <person name="Lutzoni F."/>
            <person name="Magnuson J."/>
            <person name="Mondo S."/>
            <person name="Nolan M."/>
            <person name="Ohm R."/>
            <person name="Pangilinan J."/>
            <person name="Park H.-J."/>
            <person name="Ramirez L."/>
            <person name="Alfaro M."/>
            <person name="Sun H."/>
            <person name="Tritt A."/>
            <person name="Yoshinaga Y."/>
            <person name="Zwiers L.-H."/>
            <person name="Turgeon B."/>
            <person name="Goodwin S."/>
            <person name="Spatafora J."/>
            <person name="Crous P."/>
            <person name="Grigoriev I."/>
        </authorList>
    </citation>
    <scope>NUCLEOTIDE SEQUENCE</scope>
    <source>
        <strain evidence="8">CBS 115976</strain>
    </source>
</reference>
<dbReference type="Pfam" id="PF03853">
    <property type="entry name" value="YjeF_N"/>
    <property type="match status" value="1"/>
</dbReference>
<dbReference type="InterPro" id="IPR019050">
    <property type="entry name" value="FDF_dom"/>
</dbReference>
<evidence type="ECO:0000256" key="5">
    <source>
        <dbReference type="SAM" id="MobiDB-lite"/>
    </source>
</evidence>
<dbReference type="Proteomes" id="UP000799302">
    <property type="component" value="Unassembled WGS sequence"/>
</dbReference>
<feature type="compositionally biased region" description="Polar residues" evidence="5">
    <location>
        <begin position="413"/>
        <end position="422"/>
    </location>
</feature>
<dbReference type="InterPro" id="IPR025762">
    <property type="entry name" value="DFDF"/>
</dbReference>
<evidence type="ECO:0000256" key="3">
    <source>
        <dbReference type="ARBA" id="ARBA00015797"/>
    </source>
</evidence>
<dbReference type="PROSITE" id="PS51512">
    <property type="entry name" value="DFDF"/>
    <property type="match status" value="1"/>
</dbReference>
<dbReference type="GO" id="GO:0033962">
    <property type="term" value="P:P-body assembly"/>
    <property type="evidence" value="ECO:0007669"/>
    <property type="project" value="TreeGrafter"/>
</dbReference>
<feature type="compositionally biased region" description="Basic residues" evidence="5">
    <location>
        <begin position="307"/>
        <end position="317"/>
    </location>
</feature>
<evidence type="ECO:0000256" key="2">
    <source>
        <dbReference type="ARBA" id="ARBA00006610"/>
    </source>
</evidence>
<dbReference type="SMART" id="SM01199">
    <property type="entry name" value="FDF"/>
    <property type="match status" value="1"/>
</dbReference>
<feature type="region of interest" description="Disordered" evidence="5">
    <location>
        <begin position="148"/>
        <end position="221"/>
    </location>
</feature>
<accession>A0A6A6UDL6</accession>
<dbReference type="GO" id="GO:0003729">
    <property type="term" value="F:mRNA binding"/>
    <property type="evidence" value="ECO:0007669"/>
    <property type="project" value="TreeGrafter"/>
</dbReference>
<dbReference type="EMBL" id="MU004234">
    <property type="protein sequence ID" value="KAF2670399.1"/>
    <property type="molecule type" value="Genomic_DNA"/>
</dbReference>
<protein>
    <recommendedName>
        <fullName evidence="3">Enhancer of mRNA-decapping protein 3</fullName>
    </recommendedName>
</protein>
<feature type="domain" description="YjeF N-terminal" evidence="6">
    <location>
        <begin position="535"/>
        <end position="793"/>
    </location>
</feature>
<comment type="subcellular location">
    <subcellularLocation>
        <location evidence="1">Cytoplasm</location>
        <location evidence="1">P-body</location>
    </subcellularLocation>
</comment>
<dbReference type="GO" id="GO:0000932">
    <property type="term" value="C:P-body"/>
    <property type="evidence" value="ECO:0007669"/>
    <property type="project" value="UniProtKB-SubCell"/>
</dbReference>
<organism evidence="8 9">
    <name type="scientific">Microthyrium microscopicum</name>
    <dbReference type="NCBI Taxonomy" id="703497"/>
    <lineage>
        <taxon>Eukaryota</taxon>
        <taxon>Fungi</taxon>
        <taxon>Dikarya</taxon>
        <taxon>Ascomycota</taxon>
        <taxon>Pezizomycotina</taxon>
        <taxon>Dothideomycetes</taxon>
        <taxon>Dothideomycetes incertae sedis</taxon>
        <taxon>Microthyriales</taxon>
        <taxon>Microthyriaceae</taxon>
        <taxon>Microthyrium</taxon>
    </lineage>
</organism>
<dbReference type="InterPro" id="IPR036652">
    <property type="entry name" value="YjeF_N_dom_sf"/>
</dbReference>
<dbReference type="PANTHER" id="PTHR13612">
    <property type="entry name" value="ENHANCER OF MRNA-DECAPPING PROTEIN 3"/>
    <property type="match status" value="1"/>
</dbReference>
<dbReference type="OrthoDB" id="10030313at2759"/>
<proteinExistence type="inferred from homology"/>
<evidence type="ECO:0000256" key="4">
    <source>
        <dbReference type="ARBA" id="ARBA00022490"/>
    </source>
</evidence>